<dbReference type="InterPro" id="IPR006148">
    <property type="entry name" value="Glc/Gal-6P_isomerase"/>
</dbReference>
<evidence type="ECO:0000313" key="3">
    <source>
        <dbReference type="Proteomes" id="UP001200145"/>
    </source>
</evidence>
<dbReference type="Proteomes" id="UP001200145">
    <property type="component" value="Unassembled WGS sequence"/>
</dbReference>
<sequence length="247" mass="27562">MEVVILDTRLEMGLTAAKRVSEKIRELQQEKPVLRMMFAAAPSQLEFLQALIKESINWQGIVAFHMDEYIGLPASHPASFRNFLNRHLFDLVPFREIHLINGEVDDPQQEADRYAALLSESPMDIICLGIGENTHLAFNDPHVADFQDPCLVKLVDLDPACRQQQVNDGCFETLEGVPALAITVSLPTLFSGSYLFCMVPGKNKAQAVLHTMEEAISPVFPSTLLRKHPAVVLFLDRDSAALMPSHN</sequence>
<protein>
    <submittedName>
        <fullName evidence="2">Glucosamine-6-phosphate deaminase</fullName>
    </submittedName>
</protein>
<dbReference type="CDD" id="cd01399">
    <property type="entry name" value="GlcN6P_deaminase"/>
    <property type="match status" value="1"/>
</dbReference>
<keyword evidence="3" id="KW-1185">Reference proteome</keyword>
<proteinExistence type="predicted"/>
<dbReference type="RefSeq" id="WP_234864650.1">
    <property type="nucleotide sequence ID" value="NZ_JAKEVY010000001.1"/>
</dbReference>
<dbReference type="Gene3D" id="3.40.50.1360">
    <property type="match status" value="1"/>
</dbReference>
<dbReference type="SUPFAM" id="SSF100950">
    <property type="entry name" value="NagB/RpiA/CoA transferase-like"/>
    <property type="match status" value="1"/>
</dbReference>
<evidence type="ECO:0000259" key="1">
    <source>
        <dbReference type="Pfam" id="PF01182"/>
    </source>
</evidence>
<gene>
    <name evidence="2" type="ORF">L0U88_05740</name>
</gene>
<dbReference type="PANTHER" id="PTHR11280:SF6">
    <property type="entry name" value="GLUCOSAMINE-6-PHOSPHATE ISOMERASE NAGB"/>
    <property type="match status" value="1"/>
</dbReference>
<dbReference type="Pfam" id="PF01182">
    <property type="entry name" value="Glucosamine_iso"/>
    <property type="match status" value="1"/>
</dbReference>
<reference evidence="2 3" key="1">
    <citation type="submission" date="2022-01" db="EMBL/GenBank/DDBJ databases">
        <title>Flavihumibacter sp. nov., isolated from sediment of a river.</title>
        <authorList>
            <person name="Liu H."/>
        </authorList>
    </citation>
    <scope>NUCLEOTIDE SEQUENCE [LARGE SCALE GENOMIC DNA]</scope>
    <source>
        <strain evidence="2 3">RY-1</strain>
    </source>
</reference>
<evidence type="ECO:0000313" key="2">
    <source>
        <dbReference type="EMBL" id="MCF1714123.1"/>
    </source>
</evidence>
<name>A0ABS9BG63_9BACT</name>
<dbReference type="InterPro" id="IPR004547">
    <property type="entry name" value="Glucosamine6P_isomerase"/>
</dbReference>
<accession>A0ABS9BG63</accession>
<dbReference type="EMBL" id="JAKEVY010000001">
    <property type="protein sequence ID" value="MCF1714123.1"/>
    <property type="molecule type" value="Genomic_DNA"/>
</dbReference>
<feature type="domain" description="Glucosamine/galactosamine-6-phosphate isomerase" evidence="1">
    <location>
        <begin position="12"/>
        <end position="226"/>
    </location>
</feature>
<comment type="caution">
    <text evidence="2">The sequence shown here is derived from an EMBL/GenBank/DDBJ whole genome shotgun (WGS) entry which is preliminary data.</text>
</comment>
<dbReference type="InterPro" id="IPR037171">
    <property type="entry name" value="NagB/RpiA_transferase-like"/>
</dbReference>
<dbReference type="PANTHER" id="PTHR11280">
    <property type="entry name" value="GLUCOSAMINE-6-PHOSPHATE ISOMERASE"/>
    <property type="match status" value="1"/>
</dbReference>
<organism evidence="2 3">
    <name type="scientific">Flavihumibacter fluminis</name>
    <dbReference type="NCBI Taxonomy" id="2909236"/>
    <lineage>
        <taxon>Bacteria</taxon>
        <taxon>Pseudomonadati</taxon>
        <taxon>Bacteroidota</taxon>
        <taxon>Chitinophagia</taxon>
        <taxon>Chitinophagales</taxon>
        <taxon>Chitinophagaceae</taxon>
        <taxon>Flavihumibacter</taxon>
    </lineage>
</organism>